<feature type="signal peptide" evidence="1">
    <location>
        <begin position="1"/>
        <end position="36"/>
    </location>
</feature>
<evidence type="ECO:0000256" key="1">
    <source>
        <dbReference type="SAM" id="SignalP"/>
    </source>
</evidence>
<dbReference type="AlphaFoldDB" id="A0A8J3VJN3"/>
<name>A0A8J3VJN3_9ACTN</name>
<keyword evidence="3" id="KW-1185">Reference proteome</keyword>
<keyword evidence="1" id="KW-0732">Signal</keyword>
<feature type="chain" id="PRO_5035287205" description="Secreted protein" evidence="1">
    <location>
        <begin position="37"/>
        <end position="206"/>
    </location>
</feature>
<proteinExistence type="predicted"/>
<organism evidence="2 3">
    <name type="scientific">Rhizocola hellebori</name>
    <dbReference type="NCBI Taxonomy" id="1392758"/>
    <lineage>
        <taxon>Bacteria</taxon>
        <taxon>Bacillati</taxon>
        <taxon>Actinomycetota</taxon>
        <taxon>Actinomycetes</taxon>
        <taxon>Micromonosporales</taxon>
        <taxon>Micromonosporaceae</taxon>
        <taxon>Rhizocola</taxon>
    </lineage>
</organism>
<reference evidence="2" key="1">
    <citation type="submission" date="2021-01" db="EMBL/GenBank/DDBJ databases">
        <title>Whole genome shotgun sequence of Rhizocola hellebori NBRC 109834.</title>
        <authorList>
            <person name="Komaki H."/>
            <person name="Tamura T."/>
        </authorList>
    </citation>
    <scope>NUCLEOTIDE SEQUENCE</scope>
    <source>
        <strain evidence="2">NBRC 109834</strain>
    </source>
</reference>
<evidence type="ECO:0000313" key="3">
    <source>
        <dbReference type="Proteomes" id="UP000612899"/>
    </source>
</evidence>
<sequence>MHSFNLGRTRRALGYASTAAFGATLIMAVAPAPAQAALPVPVAAVAPAGTVIVTTKGIPLEVQLAAKKGAGERSTVTSRPAAMATAAGPAVINCTASSDWPHISREMPSSVDGKSKIGCDAVVEYLGVQAELYRYLDGYGFSLIGIGSLDYDYRSAGPKQSTAFDFCRGIPQYYYTKGYQTVVFPAGFQPPAGTAQTQSPVIEVTC</sequence>
<accession>A0A8J3VJN3</accession>
<comment type="caution">
    <text evidence="2">The sequence shown here is derived from an EMBL/GenBank/DDBJ whole genome shotgun (WGS) entry which is preliminary data.</text>
</comment>
<protein>
    <recommendedName>
        <fullName evidence="4">Secreted protein</fullName>
    </recommendedName>
</protein>
<gene>
    <name evidence="2" type="ORF">Rhe02_69420</name>
</gene>
<dbReference type="RefSeq" id="WP_203912621.1">
    <property type="nucleotide sequence ID" value="NZ_BONY01000057.1"/>
</dbReference>
<evidence type="ECO:0008006" key="4">
    <source>
        <dbReference type="Google" id="ProtNLM"/>
    </source>
</evidence>
<evidence type="ECO:0000313" key="2">
    <source>
        <dbReference type="EMBL" id="GIH08875.1"/>
    </source>
</evidence>
<dbReference type="EMBL" id="BONY01000057">
    <property type="protein sequence ID" value="GIH08875.1"/>
    <property type="molecule type" value="Genomic_DNA"/>
</dbReference>
<dbReference type="Proteomes" id="UP000612899">
    <property type="component" value="Unassembled WGS sequence"/>
</dbReference>